<evidence type="ECO:0000313" key="2">
    <source>
        <dbReference type="EMBL" id="CAG8758567.1"/>
    </source>
</evidence>
<organism evidence="2 3">
    <name type="scientific">Racocetra fulgida</name>
    <dbReference type="NCBI Taxonomy" id="60492"/>
    <lineage>
        <taxon>Eukaryota</taxon>
        <taxon>Fungi</taxon>
        <taxon>Fungi incertae sedis</taxon>
        <taxon>Mucoromycota</taxon>
        <taxon>Glomeromycotina</taxon>
        <taxon>Glomeromycetes</taxon>
        <taxon>Diversisporales</taxon>
        <taxon>Gigasporaceae</taxon>
        <taxon>Racocetra</taxon>
    </lineage>
</organism>
<proteinExistence type="predicted"/>
<protein>
    <submittedName>
        <fullName evidence="2">15180_t:CDS:1</fullName>
    </submittedName>
</protein>
<evidence type="ECO:0000313" key="3">
    <source>
        <dbReference type="Proteomes" id="UP000789396"/>
    </source>
</evidence>
<gene>
    <name evidence="2" type="ORF">RFULGI_LOCUS14130</name>
</gene>
<feature type="compositionally biased region" description="Basic and acidic residues" evidence="1">
    <location>
        <begin position="14"/>
        <end position="25"/>
    </location>
</feature>
<feature type="compositionally biased region" description="Acidic residues" evidence="1">
    <location>
        <begin position="26"/>
        <end position="53"/>
    </location>
</feature>
<feature type="region of interest" description="Disordered" evidence="1">
    <location>
        <begin position="1"/>
        <end position="62"/>
    </location>
</feature>
<dbReference type="Proteomes" id="UP000789396">
    <property type="component" value="Unassembled WGS sequence"/>
</dbReference>
<name>A0A9N9J009_9GLOM</name>
<accession>A0A9N9J009</accession>
<reference evidence="2" key="1">
    <citation type="submission" date="2021-06" db="EMBL/GenBank/DDBJ databases">
        <authorList>
            <person name="Kallberg Y."/>
            <person name="Tangrot J."/>
            <person name="Rosling A."/>
        </authorList>
    </citation>
    <scope>NUCLEOTIDE SEQUENCE</scope>
    <source>
        <strain evidence="2">IN212</strain>
    </source>
</reference>
<dbReference type="AlphaFoldDB" id="A0A9N9J009"/>
<feature type="compositionally biased region" description="Polar residues" evidence="1">
    <location>
        <begin position="1"/>
        <end position="13"/>
    </location>
</feature>
<keyword evidence="3" id="KW-1185">Reference proteome</keyword>
<feature type="non-terminal residue" evidence="2">
    <location>
        <position position="1"/>
    </location>
</feature>
<dbReference type="OrthoDB" id="2436443at2759"/>
<sequence>NSATSHYNPNDNNSQDRLEPDKELSGEEESSNEESESEESEDKESESENEIDDSTFAVQDLTDLEKNDVDKLIIDLTTNLSDPTIELQINEFDHTNDSQILTEDVLDDEKIGSIVLDEQQEFEEGDASDTDEEAPEIPIIEGLNGLTKFISFVEQQK</sequence>
<evidence type="ECO:0000256" key="1">
    <source>
        <dbReference type="SAM" id="MobiDB-lite"/>
    </source>
</evidence>
<comment type="caution">
    <text evidence="2">The sequence shown here is derived from an EMBL/GenBank/DDBJ whole genome shotgun (WGS) entry which is preliminary data.</text>
</comment>
<dbReference type="EMBL" id="CAJVPZ010039954">
    <property type="protein sequence ID" value="CAG8758567.1"/>
    <property type="molecule type" value="Genomic_DNA"/>
</dbReference>
<feature type="non-terminal residue" evidence="2">
    <location>
        <position position="157"/>
    </location>
</feature>